<dbReference type="InterPro" id="IPR002104">
    <property type="entry name" value="Integrase_catalytic"/>
</dbReference>
<keyword evidence="6" id="KW-1185">Reference proteome</keyword>
<dbReference type="PANTHER" id="PTHR30349:SF41">
    <property type="entry name" value="INTEGRASE_RECOMBINASE PROTEIN MJ0367-RELATED"/>
    <property type="match status" value="1"/>
</dbReference>
<dbReference type="RefSeq" id="WP_186840131.1">
    <property type="nucleotide sequence ID" value="NZ_JACOOZ010000003.1"/>
</dbReference>
<organism evidence="5 6">
    <name type="scientific">Eubacterium segne</name>
    <dbReference type="NCBI Taxonomy" id="2763045"/>
    <lineage>
        <taxon>Bacteria</taxon>
        <taxon>Bacillati</taxon>
        <taxon>Bacillota</taxon>
        <taxon>Clostridia</taxon>
        <taxon>Eubacteriales</taxon>
        <taxon>Eubacteriaceae</taxon>
        <taxon>Eubacterium</taxon>
    </lineage>
</organism>
<evidence type="ECO:0000259" key="4">
    <source>
        <dbReference type="PROSITE" id="PS51898"/>
    </source>
</evidence>
<dbReference type="PANTHER" id="PTHR30349">
    <property type="entry name" value="PHAGE INTEGRASE-RELATED"/>
    <property type="match status" value="1"/>
</dbReference>
<protein>
    <submittedName>
        <fullName evidence="5">Tyrosine-type recombinase/integrase</fullName>
    </submittedName>
</protein>
<evidence type="ECO:0000256" key="1">
    <source>
        <dbReference type="ARBA" id="ARBA00008857"/>
    </source>
</evidence>
<dbReference type="InterPro" id="IPR050090">
    <property type="entry name" value="Tyrosine_recombinase_XerCD"/>
</dbReference>
<feature type="domain" description="Tyr recombinase" evidence="4">
    <location>
        <begin position="34"/>
        <end position="238"/>
    </location>
</feature>
<comment type="similarity">
    <text evidence="1">Belongs to the 'phage' integrase family.</text>
</comment>
<dbReference type="EMBL" id="JACOOZ010000003">
    <property type="protein sequence ID" value="MBC5667349.1"/>
    <property type="molecule type" value="Genomic_DNA"/>
</dbReference>
<evidence type="ECO:0000256" key="2">
    <source>
        <dbReference type="ARBA" id="ARBA00023125"/>
    </source>
</evidence>
<reference evidence="5 6" key="1">
    <citation type="submission" date="2020-08" db="EMBL/GenBank/DDBJ databases">
        <title>Genome public.</title>
        <authorList>
            <person name="Liu C."/>
            <person name="Sun Q."/>
        </authorList>
    </citation>
    <scope>NUCLEOTIDE SEQUENCE [LARGE SCALE GENOMIC DNA]</scope>
    <source>
        <strain evidence="5 6">BX4</strain>
    </source>
</reference>
<sequence>MAVDFNKMGNIESKVVQFPINRVKKVDNIGRSTKMWCLKDREEIMRVYNIFKNKVESATSIKKETIARRNLTMFVFAIDIGLRGGDFCNLKWSDIFDINWNFKNKVEYVPEKTKRTHKHIELYWNDDSVQALVDWLKWCNRMVKPQELNDYIFTSQKGSKIGEKSWYEIMEKTRKEAGIPQKIGTHGLRKTMANQYIKNSDDKAQALVDISTMFAHSDLRITERYACLEDERIRANKKRTSFIYG</sequence>
<evidence type="ECO:0000313" key="6">
    <source>
        <dbReference type="Proteomes" id="UP000597877"/>
    </source>
</evidence>
<comment type="caution">
    <text evidence="5">The sequence shown here is derived from an EMBL/GenBank/DDBJ whole genome shotgun (WGS) entry which is preliminary data.</text>
</comment>
<keyword evidence="3" id="KW-0233">DNA recombination</keyword>
<dbReference type="Pfam" id="PF00589">
    <property type="entry name" value="Phage_integrase"/>
    <property type="match status" value="1"/>
</dbReference>
<dbReference type="SUPFAM" id="SSF56349">
    <property type="entry name" value="DNA breaking-rejoining enzymes"/>
    <property type="match status" value="1"/>
</dbReference>
<evidence type="ECO:0000256" key="3">
    <source>
        <dbReference type="ARBA" id="ARBA00023172"/>
    </source>
</evidence>
<dbReference type="InterPro" id="IPR013762">
    <property type="entry name" value="Integrase-like_cat_sf"/>
</dbReference>
<dbReference type="Gene3D" id="1.10.443.10">
    <property type="entry name" value="Intergrase catalytic core"/>
    <property type="match status" value="1"/>
</dbReference>
<evidence type="ECO:0000313" key="5">
    <source>
        <dbReference type="EMBL" id="MBC5667349.1"/>
    </source>
</evidence>
<dbReference type="Proteomes" id="UP000597877">
    <property type="component" value="Unassembled WGS sequence"/>
</dbReference>
<accession>A0ABR7F183</accession>
<proteinExistence type="inferred from homology"/>
<keyword evidence="2" id="KW-0238">DNA-binding</keyword>
<dbReference type="InterPro" id="IPR011010">
    <property type="entry name" value="DNA_brk_join_enz"/>
</dbReference>
<dbReference type="PROSITE" id="PS51898">
    <property type="entry name" value="TYR_RECOMBINASE"/>
    <property type="match status" value="1"/>
</dbReference>
<gene>
    <name evidence="5" type="ORF">H8S00_05030</name>
</gene>
<name>A0ABR7F183_9FIRM</name>